<protein>
    <submittedName>
        <fullName evidence="1">Uncharacterized protein</fullName>
    </submittedName>
</protein>
<dbReference type="EMBL" id="CM023486">
    <property type="protein sequence ID" value="KAH6927462.1"/>
    <property type="molecule type" value="Genomic_DNA"/>
</dbReference>
<dbReference type="Proteomes" id="UP000821845">
    <property type="component" value="Chromosome 6"/>
</dbReference>
<evidence type="ECO:0000313" key="2">
    <source>
        <dbReference type="Proteomes" id="UP000821845"/>
    </source>
</evidence>
<gene>
    <name evidence="1" type="ORF">HPB50_004293</name>
</gene>
<organism evidence="1 2">
    <name type="scientific">Hyalomma asiaticum</name>
    <name type="common">Tick</name>
    <dbReference type="NCBI Taxonomy" id="266040"/>
    <lineage>
        <taxon>Eukaryota</taxon>
        <taxon>Metazoa</taxon>
        <taxon>Ecdysozoa</taxon>
        <taxon>Arthropoda</taxon>
        <taxon>Chelicerata</taxon>
        <taxon>Arachnida</taxon>
        <taxon>Acari</taxon>
        <taxon>Parasitiformes</taxon>
        <taxon>Ixodida</taxon>
        <taxon>Ixodoidea</taxon>
        <taxon>Ixodidae</taxon>
        <taxon>Hyalomminae</taxon>
        <taxon>Hyalomma</taxon>
    </lineage>
</organism>
<proteinExistence type="predicted"/>
<comment type="caution">
    <text evidence="1">The sequence shown here is derived from an EMBL/GenBank/DDBJ whole genome shotgun (WGS) entry which is preliminary data.</text>
</comment>
<keyword evidence="2" id="KW-1185">Reference proteome</keyword>
<sequence>MASTLVNLSSMLYVCIRSVYVLTTECSSLTVTLVITLRKFVSLLLSIYYFQNPFTLTHWFGTVLVFTGTCSSLAFCRQHPPATEYVCIRSVYVLTTECSSLTVTLVITLRKFVSLLLSIYYFQNPFTLTHWFGTVLVFTGTLLFTGVLSPTPPATESRLKAQ</sequence>
<name>A0ACB7S075_HYAAI</name>
<evidence type="ECO:0000313" key="1">
    <source>
        <dbReference type="EMBL" id="KAH6927462.1"/>
    </source>
</evidence>
<reference evidence="1" key="1">
    <citation type="submission" date="2020-05" db="EMBL/GenBank/DDBJ databases">
        <title>Large-scale comparative analyses of tick genomes elucidate their genetic diversity and vector capacities.</title>
        <authorList>
            <person name="Jia N."/>
            <person name="Wang J."/>
            <person name="Shi W."/>
            <person name="Du L."/>
            <person name="Sun Y."/>
            <person name="Zhan W."/>
            <person name="Jiang J."/>
            <person name="Wang Q."/>
            <person name="Zhang B."/>
            <person name="Ji P."/>
            <person name="Sakyi L.B."/>
            <person name="Cui X."/>
            <person name="Yuan T."/>
            <person name="Jiang B."/>
            <person name="Yang W."/>
            <person name="Lam T.T.-Y."/>
            <person name="Chang Q."/>
            <person name="Ding S."/>
            <person name="Wang X."/>
            <person name="Zhu J."/>
            <person name="Ruan X."/>
            <person name="Zhao L."/>
            <person name="Wei J."/>
            <person name="Que T."/>
            <person name="Du C."/>
            <person name="Cheng J."/>
            <person name="Dai P."/>
            <person name="Han X."/>
            <person name="Huang E."/>
            <person name="Gao Y."/>
            <person name="Liu J."/>
            <person name="Shao H."/>
            <person name="Ye R."/>
            <person name="Li L."/>
            <person name="Wei W."/>
            <person name="Wang X."/>
            <person name="Wang C."/>
            <person name="Yang T."/>
            <person name="Huo Q."/>
            <person name="Li W."/>
            <person name="Guo W."/>
            <person name="Chen H."/>
            <person name="Zhou L."/>
            <person name="Ni X."/>
            <person name="Tian J."/>
            <person name="Zhou Y."/>
            <person name="Sheng Y."/>
            <person name="Liu T."/>
            <person name="Pan Y."/>
            <person name="Xia L."/>
            <person name="Li J."/>
            <person name="Zhao F."/>
            <person name="Cao W."/>
        </authorList>
    </citation>
    <scope>NUCLEOTIDE SEQUENCE</scope>
    <source>
        <strain evidence="1">Hyas-2018</strain>
    </source>
</reference>
<accession>A0ACB7S075</accession>